<evidence type="ECO:0000256" key="11">
    <source>
        <dbReference type="SAM" id="Phobius"/>
    </source>
</evidence>
<gene>
    <name evidence="12" type="ORF">BN873_340011</name>
</gene>
<dbReference type="OrthoDB" id="5568646at2"/>
<keyword evidence="6" id="KW-0997">Cell inner membrane</keyword>
<evidence type="ECO:0000313" key="13">
    <source>
        <dbReference type="Proteomes" id="UP000035760"/>
    </source>
</evidence>
<evidence type="ECO:0000256" key="10">
    <source>
        <dbReference type="SAM" id="MobiDB-lite"/>
    </source>
</evidence>
<dbReference type="Pfam" id="PF07963">
    <property type="entry name" value="N_methyl"/>
    <property type="match status" value="1"/>
</dbReference>
<dbReference type="SUPFAM" id="SSF54523">
    <property type="entry name" value="Pili subunits"/>
    <property type="match status" value="1"/>
</dbReference>
<dbReference type="InterPro" id="IPR012902">
    <property type="entry name" value="N_methyl_site"/>
</dbReference>
<dbReference type="InterPro" id="IPR010055">
    <property type="entry name" value="T2SS_protein-GspJ"/>
</dbReference>
<evidence type="ECO:0000256" key="6">
    <source>
        <dbReference type="ARBA" id="ARBA00022519"/>
    </source>
</evidence>
<dbReference type="InterPro" id="IPR045584">
    <property type="entry name" value="Pilin-like"/>
</dbReference>
<dbReference type="PROSITE" id="PS00409">
    <property type="entry name" value="PROKAR_NTER_METHYL"/>
    <property type="match status" value="1"/>
</dbReference>
<evidence type="ECO:0000256" key="9">
    <source>
        <dbReference type="ARBA" id="ARBA00023136"/>
    </source>
</evidence>
<evidence type="ECO:0000256" key="7">
    <source>
        <dbReference type="ARBA" id="ARBA00022692"/>
    </source>
</evidence>
<keyword evidence="7 11" id="KW-0812">Transmembrane</keyword>
<comment type="caution">
    <text evidence="12">The sequence shown here is derived from an EMBL/GenBank/DDBJ whole genome shotgun (WGS) entry which is preliminary data.</text>
</comment>
<keyword evidence="5" id="KW-0488">Methylation</keyword>
<dbReference type="InterPro" id="IPR051621">
    <property type="entry name" value="T2SS_protein_J"/>
</dbReference>
<evidence type="ECO:0000256" key="4">
    <source>
        <dbReference type="ARBA" id="ARBA00022475"/>
    </source>
</evidence>
<dbReference type="NCBIfam" id="TIGR02532">
    <property type="entry name" value="IV_pilin_GFxxxE"/>
    <property type="match status" value="1"/>
</dbReference>
<proteinExistence type="inferred from homology"/>
<evidence type="ECO:0000256" key="2">
    <source>
        <dbReference type="ARBA" id="ARBA00011084"/>
    </source>
</evidence>
<dbReference type="GO" id="GO:0015628">
    <property type="term" value="P:protein secretion by the type II secretion system"/>
    <property type="evidence" value="ECO:0007669"/>
    <property type="project" value="InterPro"/>
</dbReference>
<keyword evidence="8 11" id="KW-1133">Transmembrane helix</keyword>
<feature type="region of interest" description="Disordered" evidence="10">
    <location>
        <begin position="157"/>
        <end position="176"/>
    </location>
</feature>
<accession>W6MA13</accession>
<keyword evidence="4" id="KW-1003">Cell membrane</keyword>
<dbReference type="Proteomes" id="UP000035760">
    <property type="component" value="Unassembled WGS sequence"/>
</dbReference>
<name>W6MA13_9GAMM</name>
<dbReference type="AlphaFoldDB" id="W6MA13"/>
<evidence type="ECO:0000256" key="3">
    <source>
        <dbReference type="ARBA" id="ARBA00021539"/>
    </source>
</evidence>
<dbReference type="EMBL" id="CBTJ020000041">
    <property type="protein sequence ID" value="CDI02635.1"/>
    <property type="molecule type" value="Genomic_DNA"/>
</dbReference>
<reference evidence="12" key="1">
    <citation type="submission" date="2013-07" db="EMBL/GenBank/DDBJ databases">
        <authorList>
            <person name="McIlroy S."/>
        </authorList>
    </citation>
    <scope>NUCLEOTIDE SEQUENCE [LARGE SCALE GENOMIC DNA]</scope>
    <source>
        <strain evidence="12">Run_A_D11</strain>
    </source>
</reference>
<sequence>MAAPLLGSRAGQAGFTLLELVIAITLMGLILVVLYSGLRLGLNGSESGEQRAESTDRLRLVQEFLRRQLAQSMTVYQANDQKEQVVVFAGQPNSIDFVAPMLTQLGQGGLYRVRVGLADGRLQVRWRPYQPDDPNAGAEQQKVLLEGVSKIEWAYFGSERDDDPEPPRWHTEWSSPQRRPSLVRLNLQGQQTWPDLVVALVDGPPR</sequence>
<evidence type="ECO:0000256" key="5">
    <source>
        <dbReference type="ARBA" id="ARBA00022481"/>
    </source>
</evidence>
<dbReference type="GO" id="GO:0005886">
    <property type="term" value="C:plasma membrane"/>
    <property type="evidence" value="ECO:0007669"/>
    <property type="project" value="UniProtKB-SubCell"/>
</dbReference>
<evidence type="ECO:0000256" key="1">
    <source>
        <dbReference type="ARBA" id="ARBA00004377"/>
    </source>
</evidence>
<dbReference type="Pfam" id="PF11612">
    <property type="entry name" value="T2SSJ"/>
    <property type="match status" value="1"/>
</dbReference>
<dbReference type="PANTHER" id="PTHR39583:SF2">
    <property type="entry name" value="TYPE II SECRETION SYSTEM PROTEIN J"/>
    <property type="match status" value="1"/>
</dbReference>
<protein>
    <recommendedName>
        <fullName evidence="3">Type II secretion system protein J</fullName>
    </recommendedName>
</protein>
<feature type="transmembrane region" description="Helical" evidence="11">
    <location>
        <begin position="20"/>
        <end position="42"/>
    </location>
</feature>
<organism evidence="12 13">
    <name type="scientific">Candidatus Competibacter denitrificans Run_A_D11</name>
    <dbReference type="NCBI Taxonomy" id="1400863"/>
    <lineage>
        <taxon>Bacteria</taxon>
        <taxon>Pseudomonadati</taxon>
        <taxon>Pseudomonadota</taxon>
        <taxon>Gammaproteobacteria</taxon>
        <taxon>Candidatus Competibacteraceae</taxon>
        <taxon>Candidatus Competibacter</taxon>
    </lineage>
</organism>
<evidence type="ECO:0000256" key="8">
    <source>
        <dbReference type="ARBA" id="ARBA00022989"/>
    </source>
</evidence>
<keyword evidence="13" id="KW-1185">Reference proteome</keyword>
<reference evidence="12" key="2">
    <citation type="submission" date="2014-03" db="EMBL/GenBank/DDBJ databases">
        <title>Candidatus Competibacter-lineage genomes retrieved from metagenomes reveal functional metabolic diversity.</title>
        <authorList>
            <person name="McIlroy S.J."/>
            <person name="Albertsen M."/>
            <person name="Andresen E.K."/>
            <person name="Saunders A.M."/>
            <person name="Kristiansen R."/>
            <person name="Stokholm-Bjerregaard M."/>
            <person name="Nielsen K.L."/>
            <person name="Nielsen P.H."/>
        </authorList>
    </citation>
    <scope>NUCLEOTIDE SEQUENCE</scope>
    <source>
        <strain evidence="12">Run_A_D11</strain>
    </source>
</reference>
<dbReference type="RefSeq" id="WP_048673021.1">
    <property type="nucleotide sequence ID" value="NZ_CBTJ020000041.1"/>
</dbReference>
<dbReference type="PANTHER" id="PTHR39583">
    <property type="entry name" value="TYPE II SECRETION SYSTEM PROTEIN J-RELATED"/>
    <property type="match status" value="1"/>
</dbReference>
<dbReference type="GO" id="GO:0015627">
    <property type="term" value="C:type II protein secretion system complex"/>
    <property type="evidence" value="ECO:0007669"/>
    <property type="project" value="InterPro"/>
</dbReference>
<keyword evidence="9 11" id="KW-0472">Membrane</keyword>
<dbReference type="STRING" id="1400863.BN873_340011"/>
<comment type="similarity">
    <text evidence="2">Belongs to the GSP J family.</text>
</comment>
<comment type="subcellular location">
    <subcellularLocation>
        <location evidence="1">Cell inner membrane</location>
        <topology evidence="1">Single-pass membrane protein</topology>
    </subcellularLocation>
</comment>
<evidence type="ECO:0000313" key="12">
    <source>
        <dbReference type="EMBL" id="CDI02635.1"/>
    </source>
</evidence>